<dbReference type="Proteomes" id="UP000261812">
    <property type="component" value="Chromosome"/>
</dbReference>
<organism evidence="2 3">
    <name type="scientific">Thermosynechococcus sichuanensis E542</name>
    <dbReference type="NCBI Taxonomy" id="2016101"/>
    <lineage>
        <taxon>Bacteria</taxon>
        <taxon>Bacillati</taxon>
        <taxon>Cyanobacteriota</taxon>
        <taxon>Cyanophyceae</taxon>
        <taxon>Acaryochloridales</taxon>
        <taxon>Thermosynechococcaceae</taxon>
        <taxon>Thermosynechococcus</taxon>
        <taxon>Thermosynechococcus sichuanensis</taxon>
    </lineage>
</organism>
<keyword evidence="1" id="KW-0472">Membrane</keyword>
<dbReference type="EMBL" id="CP032152">
    <property type="protein sequence ID" value="AXY67816.1"/>
    <property type="molecule type" value="Genomic_DNA"/>
</dbReference>
<keyword evidence="3" id="KW-1185">Reference proteome</keyword>
<feature type="transmembrane region" description="Helical" evidence="1">
    <location>
        <begin position="52"/>
        <end position="70"/>
    </location>
</feature>
<dbReference type="AlphaFoldDB" id="A0A3B7ML31"/>
<name>A0A3B7ML31_9CYAN</name>
<dbReference type="KEGG" id="tsq:D3A95_05770"/>
<keyword evidence="1" id="KW-1133">Transmembrane helix</keyword>
<keyword evidence="1" id="KW-0812">Transmembrane</keyword>
<reference evidence="3" key="1">
    <citation type="submission" date="2018-09" db="EMBL/GenBank/DDBJ databases">
        <title>Complete genome sequence of thermophilic cyanobacteria strain Thermosynechococcus elongatus PKUAC-SCTE542.</title>
        <authorList>
            <person name="Liang Y."/>
            <person name="Tang J."/>
            <person name="Daroch M."/>
        </authorList>
    </citation>
    <scope>NUCLEOTIDE SEQUENCE [LARGE SCALE GENOMIC DNA]</scope>
    <source>
        <strain evidence="3">E542</strain>
    </source>
</reference>
<dbReference type="RefSeq" id="WP_181496676.1">
    <property type="nucleotide sequence ID" value="NZ_CP032152.1"/>
</dbReference>
<protein>
    <submittedName>
        <fullName evidence="2">Uncharacterized protein</fullName>
    </submittedName>
</protein>
<evidence type="ECO:0000256" key="1">
    <source>
        <dbReference type="SAM" id="Phobius"/>
    </source>
</evidence>
<gene>
    <name evidence="2" type="ORF">D3A95_05770</name>
</gene>
<proteinExistence type="predicted"/>
<evidence type="ECO:0000313" key="2">
    <source>
        <dbReference type="EMBL" id="AXY67816.1"/>
    </source>
</evidence>
<evidence type="ECO:0000313" key="3">
    <source>
        <dbReference type="Proteomes" id="UP000261812"/>
    </source>
</evidence>
<sequence length="106" mass="11891">MKREPPPAEDTALVNFLRTYAGTPPPPPPHLEQQIVQAALRQHHLKKRRWQVAYVLGAGAIATATSVWFLKPSAQVAKQTPPDPVETFITTNWQAMFHDAEPPLFE</sequence>
<accession>A0A3B7ML31</accession>